<proteinExistence type="inferred from homology"/>
<dbReference type="Gene3D" id="1.20.1280.120">
    <property type="match status" value="1"/>
</dbReference>
<comment type="cofactor">
    <cofactor evidence="7">
        <name>heme</name>
        <dbReference type="ChEBI" id="CHEBI:30413"/>
    </cofactor>
</comment>
<dbReference type="GO" id="GO:0020037">
    <property type="term" value="F:heme binding"/>
    <property type="evidence" value="ECO:0007669"/>
    <property type="project" value="InterPro"/>
</dbReference>
<feature type="active site" evidence="8">
    <location>
        <position position="32"/>
    </location>
</feature>
<organism evidence="11 12">
    <name type="scientific">Paenisporosarcina antarctica</name>
    <dbReference type="NCBI Taxonomy" id="417367"/>
    <lineage>
        <taxon>Bacteria</taxon>
        <taxon>Bacillati</taxon>
        <taxon>Bacillota</taxon>
        <taxon>Bacilli</taxon>
        <taxon>Bacillales</taxon>
        <taxon>Caryophanaceae</taxon>
        <taxon>Paenisporosarcina</taxon>
    </lineage>
</organism>
<evidence type="ECO:0000256" key="2">
    <source>
        <dbReference type="ARBA" id="ARBA00022559"/>
    </source>
</evidence>
<accession>A0A4P7A023</accession>
<evidence type="ECO:0000256" key="9">
    <source>
        <dbReference type="PIRSR" id="PIRSR000296-2"/>
    </source>
</evidence>
<evidence type="ECO:0000256" key="7">
    <source>
        <dbReference type="PIRNR" id="PIRNR000296"/>
    </source>
</evidence>
<dbReference type="RefSeq" id="WP_134210891.1">
    <property type="nucleotide sequence ID" value="NZ_CP038015.1"/>
</dbReference>
<dbReference type="Pfam" id="PF00199">
    <property type="entry name" value="Catalase"/>
    <property type="match status" value="1"/>
</dbReference>
<dbReference type="GO" id="GO:0046872">
    <property type="term" value="F:metal ion binding"/>
    <property type="evidence" value="ECO:0007669"/>
    <property type="project" value="UniProtKB-KW"/>
</dbReference>
<dbReference type="PANTHER" id="PTHR11465">
    <property type="entry name" value="CATALASE"/>
    <property type="match status" value="1"/>
</dbReference>
<keyword evidence="4 7" id="KW-0479">Metal-binding</keyword>
<dbReference type="SUPFAM" id="SSF56634">
    <property type="entry name" value="Heme-dependent catalase-like"/>
    <property type="match status" value="1"/>
</dbReference>
<evidence type="ECO:0000313" key="11">
    <source>
        <dbReference type="EMBL" id="QBP42340.1"/>
    </source>
</evidence>
<dbReference type="PROSITE" id="PS51402">
    <property type="entry name" value="CATALASE_3"/>
    <property type="match status" value="1"/>
</dbReference>
<dbReference type="EMBL" id="CP038015">
    <property type="protein sequence ID" value="QBP42340.1"/>
    <property type="molecule type" value="Genomic_DNA"/>
</dbReference>
<dbReference type="InterPro" id="IPR024168">
    <property type="entry name" value="Catalase_SrpA-type_pred"/>
</dbReference>
<evidence type="ECO:0000256" key="4">
    <source>
        <dbReference type="ARBA" id="ARBA00022723"/>
    </source>
</evidence>
<keyword evidence="5 7" id="KW-0560">Oxidoreductase</keyword>
<evidence type="ECO:0000256" key="6">
    <source>
        <dbReference type="ARBA" id="ARBA00023004"/>
    </source>
</evidence>
<evidence type="ECO:0000256" key="8">
    <source>
        <dbReference type="PIRSR" id="PIRSR000296-1"/>
    </source>
</evidence>
<keyword evidence="2 7" id="KW-0575">Peroxidase</keyword>
<dbReference type="GO" id="GO:0004096">
    <property type="term" value="F:catalase activity"/>
    <property type="evidence" value="ECO:0007669"/>
    <property type="project" value="InterPro"/>
</dbReference>
<dbReference type="Gene3D" id="2.40.180.10">
    <property type="entry name" value="Catalase core domain"/>
    <property type="match status" value="1"/>
</dbReference>
<comment type="similarity">
    <text evidence="1 7">Belongs to the catalase family.</text>
</comment>
<dbReference type="GO" id="GO:0005737">
    <property type="term" value="C:cytoplasm"/>
    <property type="evidence" value="ECO:0007669"/>
    <property type="project" value="TreeGrafter"/>
</dbReference>
<sequence length="309" mass="34996">MIEDTSETVLAKRAVNGIEDIFGTYPGYRRAHAKGELYEATFTPTGKASPYTMAEHLRDTEVQAIVRFSNTSPNPSTADALAVVKGMSVQFQLSEGIITNLVGITLPIFVTKSPQTFLKILNTMKSFKDAKPNFKDMVNLFATYPESRTAFQMIRKLKNTKSYATGRYFAVHAFYLVNENGIRTPVKFEWEPEAGVETWSVKELAALPSDYLEKEMTNRLKLGEVRFRLHIVIGDKVDPTDDPTKEWPKGRNRIDAGMLSVKSKALIDKDRFIFDPTILPTGIECSNDEILPFRRDTYAISYERRKKEG</sequence>
<evidence type="ECO:0000313" key="12">
    <source>
        <dbReference type="Proteomes" id="UP000294292"/>
    </source>
</evidence>
<dbReference type="InterPro" id="IPR018028">
    <property type="entry name" value="Catalase"/>
</dbReference>
<dbReference type="GO" id="GO:0042542">
    <property type="term" value="P:response to hydrogen peroxide"/>
    <property type="evidence" value="ECO:0007669"/>
    <property type="project" value="TreeGrafter"/>
</dbReference>
<gene>
    <name evidence="11" type="ORF">E2636_14785</name>
</gene>
<keyword evidence="6 7" id="KW-0408">Iron</keyword>
<dbReference type="AlphaFoldDB" id="A0A4P7A023"/>
<dbReference type="EC" id="1.11.1.-" evidence="7"/>
<dbReference type="Proteomes" id="UP000294292">
    <property type="component" value="Chromosome"/>
</dbReference>
<evidence type="ECO:0000256" key="5">
    <source>
        <dbReference type="ARBA" id="ARBA00023002"/>
    </source>
</evidence>
<keyword evidence="12" id="KW-1185">Reference proteome</keyword>
<dbReference type="SMART" id="SM01060">
    <property type="entry name" value="Catalase"/>
    <property type="match status" value="1"/>
</dbReference>
<evidence type="ECO:0000259" key="10">
    <source>
        <dbReference type="SMART" id="SM01060"/>
    </source>
</evidence>
<dbReference type="InterPro" id="IPR011614">
    <property type="entry name" value="Catalase_core"/>
</dbReference>
<dbReference type="GO" id="GO:0042744">
    <property type="term" value="P:hydrogen peroxide catabolic process"/>
    <property type="evidence" value="ECO:0007669"/>
    <property type="project" value="TreeGrafter"/>
</dbReference>
<dbReference type="OrthoDB" id="255727at2"/>
<dbReference type="KEGG" id="panc:E2636_14785"/>
<dbReference type="PANTHER" id="PTHR11465:SF9">
    <property type="entry name" value="CATALASE"/>
    <property type="match status" value="1"/>
</dbReference>
<name>A0A4P7A023_9BACL</name>
<dbReference type="InterPro" id="IPR020835">
    <property type="entry name" value="Catalase_sf"/>
</dbReference>
<evidence type="ECO:0000256" key="1">
    <source>
        <dbReference type="ARBA" id="ARBA00005329"/>
    </source>
</evidence>
<evidence type="ECO:0000256" key="3">
    <source>
        <dbReference type="ARBA" id="ARBA00022617"/>
    </source>
</evidence>
<dbReference type="PIRSF" id="PIRSF000296">
    <property type="entry name" value="SrpA"/>
    <property type="match status" value="1"/>
</dbReference>
<keyword evidence="3 7" id="KW-0349">Heme</keyword>
<protein>
    <recommendedName>
        <fullName evidence="7">Catalase-related peroxidase</fullName>
        <ecNumber evidence="7">1.11.1.-</ecNumber>
    </recommendedName>
</protein>
<feature type="domain" description="Catalase core" evidence="10">
    <location>
        <begin position="13"/>
        <end position="309"/>
    </location>
</feature>
<feature type="binding site" description="axial binding residue" evidence="9">
    <location>
        <position position="298"/>
    </location>
    <ligand>
        <name>heme</name>
        <dbReference type="ChEBI" id="CHEBI:30413"/>
    </ligand>
    <ligandPart>
        <name>Fe</name>
        <dbReference type="ChEBI" id="CHEBI:18248"/>
    </ligandPart>
</feature>
<comment type="function">
    <text evidence="7">Has an organic peroxide-dependent peroxidase activity.</text>
</comment>
<dbReference type="CDD" id="cd08153">
    <property type="entry name" value="srpA_like"/>
    <property type="match status" value="1"/>
</dbReference>
<reference evidence="11 12" key="1">
    <citation type="submission" date="2019-03" db="EMBL/GenBank/DDBJ databases">
        <title>Complete genome sequence of Paenisporosarcina antarctica CGMCC 1.6503T.</title>
        <authorList>
            <person name="Rong J.-C."/>
            <person name="Chi N.-Y."/>
            <person name="Zhang Q.-F."/>
        </authorList>
    </citation>
    <scope>NUCLEOTIDE SEQUENCE [LARGE SCALE GENOMIC DNA]</scope>
    <source>
        <strain evidence="11 12">CGMCC 1.6503</strain>
    </source>
</reference>